<evidence type="ECO:0000313" key="3">
    <source>
        <dbReference type="Proteomes" id="UP001501822"/>
    </source>
</evidence>
<organism evidence="2 3">
    <name type="scientific">Actinoallomurus spadix</name>
    <dbReference type="NCBI Taxonomy" id="79912"/>
    <lineage>
        <taxon>Bacteria</taxon>
        <taxon>Bacillati</taxon>
        <taxon>Actinomycetota</taxon>
        <taxon>Actinomycetes</taxon>
        <taxon>Streptosporangiales</taxon>
        <taxon>Thermomonosporaceae</taxon>
        <taxon>Actinoallomurus</taxon>
    </lineage>
</organism>
<evidence type="ECO:0000256" key="1">
    <source>
        <dbReference type="SAM" id="MobiDB-lite"/>
    </source>
</evidence>
<reference evidence="2 3" key="1">
    <citation type="journal article" date="2019" name="Int. J. Syst. Evol. Microbiol.">
        <title>The Global Catalogue of Microorganisms (GCM) 10K type strain sequencing project: providing services to taxonomists for standard genome sequencing and annotation.</title>
        <authorList>
            <consortium name="The Broad Institute Genomics Platform"/>
            <consortium name="The Broad Institute Genome Sequencing Center for Infectious Disease"/>
            <person name="Wu L."/>
            <person name="Ma J."/>
        </authorList>
    </citation>
    <scope>NUCLEOTIDE SEQUENCE [LARGE SCALE GENOMIC DNA]</scope>
    <source>
        <strain evidence="2 3">JCM 3146</strain>
    </source>
</reference>
<dbReference type="Gene3D" id="1.10.10.10">
    <property type="entry name" value="Winged helix-like DNA-binding domain superfamily/Winged helix DNA-binding domain"/>
    <property type="match status" value="1"/>
</dbReference>
<dbReference type="RefSeq" id="WP_252798965.1">
    <property type="nucleotide sequence ID" value="NZ_BAAABM010000066.1"/>
</dbReference>
<name>A0ABN0XJF9_9ACTN</name>
<keyword evidence="3" id="KW-1185">Reference proteome</keyword>
<protein>
    <recommendedName>
        <fullName evidence="4">HTH hxlR-type domain-containing protein</fullName>
    </recommendedName>
</protein>
<feature type="region of interest" description="Disordered" evidence="1">
    <location>
        <begin position="50"/>
        <end position="78"/>
    </location>
</feature>
<proteinExistence type="predicted"/>
<accession>A0ABN0XJF9</accession>
<dbReference type="Proteomes" id="UP001501822">
    <property type="component" value="Unassembled WGS sequence"/>
</dbReference>
<gene>
    <name evidence="2" type="ORF">GCM10010151_64430</name>
</gene>
<evidence type="ECO:0008006" key="4">
    <source>
        <dbReference type="Google" id="ProtNLM"/>
    </source>
</evidence>
<evidence type="ECO:0000313" key="2">
    <source>
        <dbReference type="EMBL" id="GAA0365620.1"/>
    </source>
</evidence>
<dbReference type="EMBL" id="BAAABM010000066">
    <property type="protein sequence ID" value="GAA0365620.1"/>
    <property type="molecule type" value="Genomic_DNA"/>
</dbReference>
<sequence>MLLRPYDAGSGFDSRSDQRVPRVHYRLTDLGLSLEAVPATVRNWAEERMEIPSPNDAPGFRAAVRNPDNPRGFRPTSR</sequence>
<dbReference type="InterPro" id="IPR036388">
    <property type="entry name" value="WH-like_DNA-bd_sf"/>
</dbReference>
<comment type="caution">
    <text evidence="2">The sequence shown here is derived from an EMBL/GenBank/DDBJ whole genome shotgun (WGS) entry which is preliminary data.</text>
</comment>